<organism evidence="1 2">
    <name type="scientific">Megamonas funiformis YIT 11815</name>
    <dbReference type="NCBI Taxonomy" id="742816"/>
    <lineage>
        <taxon>Bacteria</taxon>
        <taxon>Bacillati</taxon>
        <taxon>Bacillota</taxon>
        <taxon>Negativicutes</taxon>
        <taxon>Selenomonadales</taxon>
        <taxon>Selenomonadaceae</taxon>
        <taxon>Megamonas</taxon>
    </lineage>
</organism>
<name>A0ABP2NG87_9FIRM</name>
<gene>
    <name evidence="1" type="ORF">HMPREF9454_02529</name>
</gene>
<keyword evidence="2" id="KW-1185">Reference proteome</keyword>
<dbReference type="Proteomes" id="UP000005963">
    <property type="component" value="Unassembled WGS sequence"/>
</dbReference>
<proteinExistence type="predicted"/>
<protein>
    <submittedName>
        <fullName evidence="1">Uncharacterized protein</fullName>
    </submittedName>
</protein>
<accession>A0ABP2NG87</accession>
<dbReference type="RefSeq" id="WP_008540278.1">
    <property type="nucleotide sequence ID" value="NZ_JH601102.1"/>
</dbReference>
<reference evidence="1 2" key="1">
    <citation type="submission" date="2012-01" db="EMBL/GenBank/DDBJ databases">
        <title>The Genome Sequence of Megamonas funiformis YIT 11815.</title>
        <authorList>
            <consortium name="The Broad Institute Genome Sequencing Platform"/>
            <person name="Earl A."/>
            <person name="Ward D."/>
            <person name="Feldgarden M."/>
            <person name="Gevers D."/>
            <person name="Morotomi M."/>
            <person name="Young S.K."/>
            <person name="Zeng Q."/>
            <person name="Gargeya S."/>
            <person name="Fitzgerald M."/>
            <person name="Haas B."/>
            <person name="Abouelleil A."/>
            <person name="Alvarado L."/>
            <person name="Arachchi H.M."/>
            <person name="Berlin A."/>
            <person name="Chapman S.B."/>
            <person name="Gearin G."/>
            <person name="Goldberg J."/>
            <person name="Griggs A."/>
            <person name="Gujja S."/>
            <person name="Hansen M."/>
            <person name="Heiman D."/>
            <person name="Howarth C."/>
            <person name="Larimer J."/>
            <person name="Lui A."/>
            <person name="MacDonald P.J.P."/>
            <person name="McCowen C."/>
            <person name="Montmayeur A."/>
            <person name="Murphy C."/>
            <person name="Neiman D."/>
            <person name="Pearson M."/>
            <person name="Priest M."/>
            <person name="Roberts A."/>
            <person name="Saif S."/>
            <person name="Shea T."/>
            <person name="Sisk P."/>
            <person name="Stolte C."/>
            <person name="Sykes S."/>
            <person name="Wortman J."/>
            <person name="Nusbaum C."/>
            <person name="Birren B."/>
        </authorList>
    </citation>
    <scope>NUCLEOTIDE SEQUENCE [LARGE SCALE GENOMIC DNA]</scope>
    <source>
        <strain evidence="1 2">YIT 11815</strain>
    </source>
</reference>
<evidence type="ECO:0000313" key="1">
    <source>
        <dbReference type="EMBL" id="EHR31622.1"/>
    </source>
</evidence>
<sequence length="74" mass="8205">MIEKLLKLIGNVINRHINRRTITLPISFNNFSIIVASGINTDESANCGYHINTKALNSFSYLYGVSVCYIALGI</sequence>
<comment type="caution">
    <text evidence="1">The sequence shown here is derived from an EMBL/GenBank/DDBJ whole genome shotgun (WGS) entry which is preliminary data.</text>
</comment>
<dbReference type="EMBL" id="ADMB01000116">
    <property type="protein sequence ID" value="EHR31622.1"/>
    <property type="molecule type" value="Genomic_DNA"/>
</dbReference>
<evidence type="ECO:0000313" key="2">
    <source>
        <dbReference type="Proteomes" id="UP000005963"/>
    </source>
</evidence>